<gene>
    <name evidence="1" type="ORF">S01H1_57314</name>
</gene>
<reference evidence="1" key="1">
    <citation type="journal article" date="2014" name="Front. Microbiol.">
        <title>High frequency of phylogenetically diverse reductive dehalogenase-homologous genes in deep subseafloor sedimentary metagenomes.</title>
        <authorList>
            <person name="Kawai M."/>
            <person name="Futagami T."/>
            <person name="Toyoda A."/>
            <person name="Takaki Y."/>
            <person name="Nishi S."/>
            <person name="Hori S."/>
            <person name="Arai W."/>
            <person name="Tsubouchi T."/>
            <person name="Morono Y."/>
            <person name="Uchiyama I."/>
            <person name="Ito T."/>
            <person name="Fujiyama A."/>
            <person name="Inagaki F."/>
            <person name="Takami H."/>
        </authorList>
    </citation>
    <scope>NUCLEOTIDE SEQUENCE</scope>
    <source>
        <strain evidence="1">Expedition CK06-06</strain>
    </source>
</reference>
<dbReference type="EMBL" id="BARS01037372">
    <property type="protein sequence ID" value="GAG25544.1"/>
    <property type="molecule type" value="Genomic_DNA"/>
</dbReference>
<sequence>MGIYDCQECGSPLMPTMSGSVCSGGCGKLQPKLPRGAAKVNEAKIAGAAEMILDASGRYRSTIDGELFEKTRPCTVVSKVKLSSRERLGLLQGKVHVFIKSVIAD</sequence>
<comment type="caution">
    <text evidence="1">The sequence shown here is derived from an EMBL/GenBank/DDBJ whole genome shotgun (WGS) entry which is preliminary data.</text>
</comment>
<proteinExistence type="predicted"/>
<accession>X0W3Y1</accession>
<organism evidence="1">
    <name type="scientific">marine sediment metagenome</name>
    <dbReference type="NCBI Taxonomy" id="412755"/>
    <lineage>
        <taxon>unclassified sequences</taxon>
        <taxon>metagenomes</taxon>
        <taxon>ecological metagenomes</taxon>
    </lineage>
</organism>
<evidence type="ECO:0000313" key="1">
    <source>
        <dbReference type="EMBL" id="GAG25544.1"/>
    </source>
</evidence>
<protein>
    <submittedName>
        <fullName evidence="1">Uncharacterized protein</fullName>
    </submittedName>
</protein>
<dbReference type="AlphaFoldDB" id="X0W3Y1"/>
<name>X0W3Y1_9ZZZZ</name>